<name>A0A8X8CER2_POPTO</name>
<organism evidence="1 2">
    <name type="scientific">Populus tomentosa</name>
    <name type="common">Chinese white poplar</name>
    <dbReference type="NCBI Taxonomy" id="118781"/>
    <lineage>
        <taxon>Eukaryota</taxon>
        <taxon>Viridiplantae</taxon>
        <taxon>Streptophyta</taxon>
        <taxon>Embryophyta</taxon>
        <taxon>Tracheophyta</taxon>
        <taxon>Spermatophyta</taxon>
        <taxon>Magnoliopsida</taxon>
        <taxon>eudicotyledons</taxon>
        <taxon>Gunneridae</taxon>
        <taxon>Pentapetalae</taxon>
        <taxon>rosids</taxon>
        <taxon>fabids</taxon>
        <taxon>Malpighiales</taxon>
        <taxon>Salicaceae</taxon>
        <taxon>Saliceae</taxon>
        <taxon>Populus</taxon>
    </lineage>
</organism>
<sequence>MYPFTVSMDMVQVSNVKIILCFHEEILKMGTSSEILIFRSAVMWLSIFKTIRLLYLMSHSRFFCAYGSALRLISSSKCDTAPQDLLLFITKRSGVAECTRIFEGQGDGMSSCLPEYERDPSSLGVNQQRWSADKLFRLIGSKLDSASFLSVYRHRGCERWDGSTTKREHTFCSQYRSGHTNPWFYAIKDGGWVGNDVLAVFPSSIHHHNNMNKRFRVEAKIIPSI</sequence>
<gene>
    <name evidence="1" type="ORF">POTOM_036074</name>
</gene>
<proteinExistence type="predicted"/>
<comment type="caution">
    <text evidence="1">The sequence shown here is derived from an EMBL/GenBank/DDBJ whole genome shotgun (WGS) entry which is preliminary data.</text>
</comment>
<evidence type="ECO:0000313" key="2">
    <source>
        <dbReference type="Proteomes" id="UP000886885"/>
    </source>
</evidence>
<keyword evidence="2" id="KW-1185">Reference proteome</keyword>
<reference evidence="1" key="1">
    <citation type="journal article" date="2020" name="bioRxiv">
        <title>Hybrid origin of Populus tomentosa Carr. identified through genome sequencing and phylogenomic analysis.</title>
        <authorList>
            <person name="An X."/>
            <person name="Gao K."/>
            <person name="Chen Z."/>
            <person name="Li J."/>
            <person name="Yang X."/>
            <person name="Yang X."/>
            <person name="Zhou J."/>
            <person name="Guo T."/>
            <person name="Zhao T."/>
            <person name="Huang S."/>
            <person name="Miao D."/>
            <person name="Khan W.U."/>
            <person name="Rao P."/>
            <person name="Ye M."/>
            <person name="Lei B."/>
            <person name="Liao W."/>
            <person name="Wang J."/>
            <person name="Ji L."/>
            <person name="Li Y."/>
            <person name="Guo B."/>
            <person name="Mustafa N.S."/>
            <person name="Li S."/>
            <person name="Yun Q."/>
            <person name="Keller S.R."/>
            <person name="Mao J."/>
            <person name="Zhang R."/>
            <person name="Strauss S.H."/>
        </authorList>
    </citation>
    <scope>NUCLEOTIDE SEQUENCE</scope>
    <source>
        <strain evidence="1">GM15</strain>
        <tissue evidence="1">Leaf</tissue>
    </source>
</reference>
<protein>
    <submittedName>
        <fullName evidence="1">Uncharacterized protein</fullName>
    </submittedName>
</protein>
<dbReference type="AlphaFoldDB" id="A0A8X8CER2"/>
<dbReference type="EMBL" id="JAAWWB010000019">
    <property type="protein sequence ID" value="KAG6759591.1"/>
    <property type="molecule type" value="Genomic_DNA"/>
</dbReference>
<dbReference type="Proteomes" id="UP000886885">
    <property type="component" value="Chromosome 10A"/>
</dbReference>
<evidence type="ECO:0000313" key="1">
    <source>
        <dbReference type="EMBL" id="KAG6759591.1"/>
    </source>
</evidence>
<accession>A0A8X8CER2</accession>